<comment type="caution">
    <text evidence="2">The sequence shown here is derived from an EMBL/GenBank/DDBJ whole genome shotgun (WGS) entry which is preliminary data.</text>
</comment>
<organism evidence="2 3">
    <name type="scientific">Solanum commersonii</name>
    <name type="common">Commerson's wild potato</name>
    <name type="synonym">Commerson's nightshade</name>
    <dbReference type="NCBI Taxonomy" id="4109"/>
    <lineage>
        <taxon>Eukaryota</taxon>
        <taxon>Viridiplantae</taxon>
        <taxon>Streptophyta</taxon>
        <taxon>Embryophyta</taxon>
        <taxon>Tracheophyta</taxon>
        <taxon>Spermatophyta</taxon>
        <taxon>Magnoliopsida</taxon>
        <taxon>eudicotyledons</taxon>
        <taxon>Gunneridae</taxon>
        <taxon>Pentapetalae</taxon>
        <taxon>asterids</taxon>
        <taxon>lamiids</taxon>
        <taxon>Solanales</taxon>
        <taxon>Solanaceae</taxon>
        <taxon>Solanoideae</taxon>
        <taxon>Solaneae</taxon>
        <taxon>Solanum</taxon>
    </lineage>
</organism>
<evidence type="ECO:0000313" key="2">
    <source>
        <dbReference type="EMBL" id="KAG5608914.1"/>
    </source>
</evidence>
<sequence>MGSREPTEPPLDTPLQMRNVDEKGGNFRQNEQLWHEEEFDTGVLARQSSNSSSVLPCNKRLYLRAPISILNTLLLMKKNPRPNILRPRTFE</sequence>
<evidence type="ECO:0000313" key="3">
    <source>
        <dbReference type="Proteomes" id="UP000824120"/>
    </source>
</evidence>
<keyword evidence="3" id="KW-1185">Reference proteome</keyword>
<accession>A0A9J5Z8D3</accession>
<dbReference type="Proteomes" id="UP000824120">
    <property type="component" value="Chromosome 4"/>
</dbReference>
<feature type="region of interest" description="Disordered" evidence="1">
    <location>
        <begin position="1"/>
        <end position="21"/>
    </location>
</feature>
<gene>
    <name evidence="2" type="ORF">H5410_020195</name>
</gene>
<protein>
    <submittedName>
        <fullName evidence="2">Uncharacterized protein</fullName>
    </submittedName>
</protein>
<name>A0A9J5Z8D3_SOLCO</name>
<dbReference type="AlphaFoldDB" id="A0A9J5Z8D3"/>
<dbReference type="EMBL" id="JACXVP010000004">
    <property type="protein sequence ID" value="KAG5608914.1"/>
    <property type="molecule type" value="Genomic_DNA"/>
</dbReference>
<reference evidence="2 3" key="1">
    <citation type="submission" date="2020-09" db="EMBL/GenBank/DDBJ databases">
        <title>De no assembly of potato wild relative species, Solanum commersonii.</title>
        <authorList>
            <person name="Cho K."/>
        </authorList>
    </citation>
    <scope>NUCLEOTIDE SEQUENCE [LARGE SCALE GENOMIC DNA]</scope>
    <source>
        <strain evidence="2">LZ3.2</strain>
        <tissue evidence="2">Leaf</tissue>
    </source>
</reference>
<evidence type="ECO:0000256" key="1">
    <source>
        <dbReference type="SAM" id="MobiDB-lite"/>
    </source>
</evidence>
<proteinExistence type="predicted"/>